<dbReference type="EC" id="1.15.1.1" evidence="4"/>
<dbReference type="PANTHER" id="PTHR10003">
    <property type="entry name" value="SUPEROXIDE DISMUTASE CU-ZN -RELATED"/>
    <property type="match status" value="1"/>
</dbReference>
<gene>
    <name evidence="4" type="ORF">ABID21_001608</name>
</gene>
<evidence type="ECO:0000256" key="2">
    <source>
        <dbReference type="SAM" id="SignalP"/>
    </source>
</evidence>
<dbReference type="SUPFAM" id="SSF49329">
    <property type="entry name" value="Cu,Zn superoxide dismutase-like"/>
    <property type="match status" value="1"/>
</dbReference>
<proteinExistence type="inferred from homology"/>
<dbReference type="RefSeq" id="WP_247243450.1">
    <property type="nucleotide sequence ID" value="NZ_JALJRA010000005.1"/>
</dbReference>
<feature type="signal peptide" evidence="2">
    <location>
        <begin position="1"/>
        <end position="20"/>
    </location>
</feature>
<name>A0ABV2H4Q4_9HYPH</name>
<dbReference type="Pfam" id="PF00080">
    <property type="entry name" value="Sod_Cu"/>
    <property type="match status" value="1"/>
</dbReference>
<dbReference type="EMBL" id="JBEPLJ010000005">
    <property type="protein sequence ID" value="MET3585499.1"/>
    <property type="molecule type" value="Genomic_DNA"/>
</dbReference>
<dbReference type="CDD" id="cd00305">
    <property type="entry name" value="Cu-Zn_Superoxide_Dismutase"/>
    <property type="match status" value="1"/>
</dbReference>
<dbReference type="InterPro" id="IPR001424">
    <property type="entry name" value="SOD_Cu_Zn_dom"/>
</dbReference>
<comment type="similarity">
    <text evidence="1">Belongs to the Cu-Zn superoxide dismutase family.</text>
</comment>
<evidence type="ECO:0000313" key="5">
    <source>
        <dbReference type="Proteomes" id="UP001549031"/>
    </source>
</evidence>
<dbReference type="Proteomes" id="UP001549031">
    <property type="component" value="Unassembled WGS sequence"/>
</dbReference>
<protein>
    <submittedName>
        <fullName evidence="4">Cu-Zn family superoxide dismutase</fullName>
        <ecNumber evidence="4">1.15.1.1</ecNumber>
    </submittedName>
</protein>
<reference evidence="4 5" key="1">
    <citation type="submission" date="2024-06" db="EMBL/GenBank/DDBJ databases">
        <title>Genomic Encyclopedia of Type Strains, Phase IV (KMG-IV): sequencing the most valuable type-strain genomes for metagenomic binning, comparative biology and taxonomic classification.</title>
        <authorList>
            <person name="Goeker M."/>
        </authorList>
    </citation>
    <scope>NUCLEOTIDE SEQUENCE [LARGE SCALE GENOMIC DNA]</scope>
    <source>
        <strain evidence="4 5">DSM 105042</strain>
    </source>
</reference>
<accession>A0ABV2H4Q4</accession>
<dbReference type="InterPro" id="IPR024134">
    <property type="entry name" value="SOD_Cu/Zn_/chaperone"/>
</dbReference>
<comment type="caution">
    <text evidence="4">The sequence shown here is derived from an EMBL/GenBank/DDBJ whole genome shotgun (WGS) entry which is preliminary data.</text>
</comment>
<dbReference type="Gene3D" id="2.60.40.200">
    <property type="entry name" value="Superoxide dismutase, copper/zinc binding domain"/>
    <property type="match status" value="1"/>
</dbReference>
<evidence type="ECO:0000259" key="3">
    <source>
        <dbReference type="Pfam" id="PF00080"/>
    </source>
</evidence>
<evidence type="ECO:0000256" key="1">
    <source>
        <dbReference type="ARBA" id="ARBA00010457"/>
    </source>
</evidence>
<dbReference type="InterPro" id="IPR036423">
    <property type="entry name" value="SOD-like_Cu/Zn_dom_sf"/>
</dbReference>
<evidence type="ECO:0000313" key="4">
    <source>
        <dbReference type="EMBL" id="MET3585499.1"/>
    </source>
</evidence>
<feature type="chain" id="PRO_5047104448" evidence="2">
    <location>
        <begin position="21"/>
        <end position="177"/>
    </location>
</feature>
<feature type="domain" description="Superoxide dismutase copper/zinc binding" evidence="3">
    <location>
        <begin position="43"/>
        <end position="174"/>
    </location>
</feature>
<keyword evidence="2" id="KW-0732">Signal</keyword>
<keyword evidence="4" id="KW-0560">Oxidoreductase</keyword>
<keyword evidence="5" id="KW-1185">Reference proteome</keyword>
<sequence length="177" mass="18236">MRRLVEAAVLSAAMISPALAQDATTSPEVGRATFIDPEGNSIGTATVKATPNGLLIKAKVANLPAGPHGFHIHETGECNAEGGFQSAGGHFAPAGNEHGFMVDGGPHAGDFPNQTVMEDGTMVVEVFNKDLTLSEGENAVLDDDGAAIVIHSTADDYRTQPSGASGDRIACAVIEQR</sequence>
<organism evidence="4 5">
    <name type="scientific">Pseudorhizobium tarimense</name>
    <dbReference type="NCBI Taxonomy" id="1079109"/>
    <lineage>
        <taxon>Bacteria</taxon>
        <taxon>Pseudomonadati</taxon>
        <taxon>Pseudomonadota</taxon>
        <taxon>Alphaproteobacteria</taxon>
        <taxon>Hyphomicrobiales</taxon>
        <taxon>Rhizobiaceae</taxon>
        <taxon>Rhizobium/Agrobacterium group</taxon>
        <taxon>Pseudorhizobium</taxon>
    </lineage>
</organism>
<dbReference type="GO" id="GO:0004784">
    <property type="term" value="F:superoxide dismutase activity"/>
    <property type="evidence" value="ECO:0007669"/>
    <property type="project" value="UniProtKB-EC"/>
</dbReference>